<feature type="domain" description="Fe/B12 periplasmic-binding" evidence="6">
    <location>
        <begin position="38"/>
        <end position="298"/>
    </location>
</feature>
<accession>A0ABU1HC24</accession>
<dbReference type="PRINTS" id="PR01715">
    <property type="entry name" value="FERRIBNDNGPP"/>
</dbReference>
<keyword evidence="5" id="KW-0732">Signal</keyword>
<dbReference type="InterPro" id="IPR002491">
    <property type="entry name" value="ABC_transptr_periplasmic_BD"/>
</dbReference>
<dbReference type="PROSITE" id="PS50983">
    <property type="entry name" value="FE_B12_PBP"/>
    <property type="match status" value="1"/>
</dbReference>
<dbReference type="SUPFAM" id="SSF53807">
    <property type="entry name" value="Helical backbone' metal receptor"/>
    <property type="match status" value="1"/>
</dbReference>
<dbReference type="Pfam" id="PF01497">
    <property type="entry name" value="Peripla_BP_2"/>
    <property type="match status" value="1"/>
</dbReference>
<comment type="caution">
    <text evidence="7">The sequence shown here is derived from an EMBL/GenBank/DDBJ whole genome shotgun (WGS) entry which is preliminary data.</text>
</comment>
<dbReference type="PANTHER" id="PTHR30532:SF1">
    <property type="entry name" value="IRON(3+)-HYDROXAMATE-BINDING PROTEIN FHUD"/>
    <property type="match status" value="1"/>
</dbReference>
<sequence length="298" mass="32207">MPVMLPGSRYSSPSRRLAGILGWLWLAATPAVASSGAGLATLDWTLAETLVALEAPPRGVAQVGAYHEWVGAPRLTNQVIDLGLRSQPNTELLAHLAPAHIAISPMFANLTPRLSKIGQVATFSLYTGKQEAWDEAVALTHALGEVTGRPAAAESLVEETAAHIESLRQGLPQGIPPLLIIQFMDDRHVRVFGEHSLYQAVLERLELENAWQEQTNAWGFSLVGLERLITLDAQLVVIEPYPTGIAEKLPRSALWQHLPSVRDGTWLTLPPAWSFGALPSARRFAELLAAALAVAPEA</sequence>
<evidence type="ECO:0000313" key="7">
    <source>
        <dbReference type="EMBL" id="MDR5904538.1"/>
    </source>
</evidence>
<dbReference type="CDD" id="cd01146">
    <property type="entry name" value="FhuD"/>
    <property type="match status" value="1"/>
</dbReference>
<reference evidence="7 8" key="1">
    <citation type="submission" date="2023-04" db="EMBL/GenBank/DDBJ databases">
        <title>A long-awaited taxogenomic arrangement of the family Halomonadaceae.</title>
        <authorList>
            <person name="De La Haba R."/>
            <person name="Chuvochina M."/>
            <person name="Wittouck S."/>
            <person name="Arahal D.R."/>
            <person name="Sanchez-Porro C."/>
            <person name="Hugenholtz P."/>
            <person name="Ventosa A."/>
        </authorList>
    </citation>
    <scope>NUCLEOTIDE SEQUENCE [LARGE SCALE GENOMIC DNA]</scope>
    <source>
        <strain evidence="7 8">DSM 26770</strain>
    </source>
</reference>
<evidence type="ECO:0000313" key="8">
    <source>
        <dbReference type="Proteomes" id="UP001251374"/>
    </source>
</evidence>
<gene>
    <name evidence="7" type="ORF">QC821_04520</name>
</gene>
<proteinExistence type="inferred from homology"/>
<dbReference type="RefSeq" id="WP_309717597.1">
    <property type="nucleotide sequence ID" value="NZ_JARWAM010000003.1"/>
</dbReference>
<evidence type="ECO:0000256" key="2">
    <source>
        <dbReference type="ARBA" id="ARBA00008814"/>
    </source>
</evidence>
<evidence type="ECO:0000256" key="4">
    <source>
        <dbReference type="ARBA" id="ARBA00022496"/>
    </source>
</evidence>
<dbReference type="InterPro" id="IPR051313">
    <property type="entry name" value="Bact_iron-sidero_bind"/>
</dbReference>
<name>A0ABU1HC24_9GAMM</name>
<evidence type="ECO:0000256" key="3">
    <source>
        <dbReference type="ARBA" id="ARBA00022448"/>
    </source>
</evidence>
<keyword evidence="4" id="KW-0408">Iron</keyword>
<dbReference type="EMBL" id="JARWAM010000003">
    <property type="protein sequence ID" value="MDR5904538.1"/>
    <property type="molecule type" value="Genomic_DNA"/>
</dbReference>
<keyword evidence="4" id="KW-0406">Ion transport</keyword>
<dbReference type="PANTHER" id="PTHR30532">
    <property type="entry name" value="IRON III DICITRATE-BINDING PERIPLASMIC PROTEIN"/>
    <property type="match status" value="1"/>
</dbReference>
<protein>
    <submittedName>
        <fullName evidence="7">ABC transporter substrate-binding protein</fullName>
    </submittedName>
</protein>
<keyword evidence="4" id="KW-0410">Iron transport</keyword>
<evidence type="ECO:0000256" key="5">
    <source>
        <dbReference type="ARBA" id="ARBA00022729"/>
    </source>
</evidence>
<organism evidence="7 8">
    <name type="scientific">Franzmannia qiaohouensis</name>
    <dbReference type="NCBI Taxonomy" id="1329370"/>
    <lineage>
        <taxon>Bacteria</taxon>
        <taxon>Pseudomonadati</taxon>
        <taxon>Pseudomonadota</taxon>
        <taxon>Gammaproteobacteria</taxon>
        <taxon>Oceanospirillales</taxon>
        <taxon>Halomonadaceae</taxon>
        <taxon>Franzmannia</taxon>
    </lineage>
</organism>
<comment type="subcellular location">
    <subcellularLocation>
        <location evidence="1">Cell envelope</location>
    </subcellularLocation>
</comment>
<comment type="similarity">
    <text evidence="2">Belongs to the bacterial solute-binding protein 8 family.</text>
</comment>
<keyword evidence="8" id="KW-1185">Reference proteome</keyword>
<evidence type="ECO:0000259" key="6">
    <source>
        <dbReference type="PROSITE" id="PS50983"/>
    </source>
</evidence>
<dbReference type="Proteomes" id="UP001251374">
    <property type="component" value="Unassembled WGS sequence"/>
</dbReference>
<dbReference type="Gene3D" id="3.40.50.1980">
    <property type="entry name" value="Nitrogenase molybdenum iron protein domain"/>
    <property type="match status" value="2"/>
</dbReference>
<keyword evidence="3" id="KW-0813">Transport</keyword>
<evidence type="ECO:0000256" key="1">
    <source>
        <dbReference type="ARBA" id="ARBA00004196"/>
    </source>
</evidence>